<accession>A0A6N0NSW2</accession>
<dbReference type="AlphaFoldDB" id="A0A6N0NSW2"/>
<protein>
    <submittedName>
        <fullName evidence="1">Uncharacterized protein</fullName>
    </submittedName>
</protein>
<keyword evidence="2" id="KW-1185">Reference proteome</keyword>
<proteinExistence type="predicted"/>
<sequence length="163" mass="18227">MSDDNNQENKTVTIRGIDSKLYERIVKLAHDTGKTVGELTNQAMSQFLSAVAEAEMITYNVKDSIKNTGKAFIDGFNESKKNVLVISNIGELTVYKSEIISSNKIISFRNIGKLSLPDLDQETLDKYIDSLVYIDELVIPPSINKILLMQKAKFIKKISSPPQ</sequence>
<dbReference type="OrthoDB" id="56816at2157"/>
<organism evidence="1 2">
    <name type="scientific">Metallosphaera tengchongensis</name>
    <dbReference type="NCBI Taxonomy" id="1532350"/>
    <lineage>
        <taxon>Archaea</taxon>
        <taxon>Thermoproteota</taxon>
        <taxon>Thermoprotei</taxon>
        <taxon>Sulfolobales</taxon>
        <taxon>Sulfolobaceae</taxon>
        <taxon>Metallosphaera</taxon>
    </lineage>
</organism>
<name>A0A6N0NSW2_9CREN</name>
<evidence type="ECO:0000313" key="1">
    <source>
        <dbReference type="EMBL" id="QKQ99196.1"/>
    </source>
</evidence>
<evidence type="ECO:0000313" key="2">
    <source>
        <dbReference type="Proteomes" id="UP000509301"/>
    </source>
</evidence>
<reference evidence="1 2" key="1">
    <citation type="submission" date="2020-02" db="EMBL/GenBank/DDBJ databases">
        <title>Comparative genome analysis reveals the metabolism and evolution of the thermophilic archaeal genus Metallosphaera.</title>
        <authorList>
            <person name="Jiang C."/>
        </authorList>
    </citation>
    <scope>NUCLEOTIDE SEQUENCE [LARGE SCALE GENOMIC DNA]</scope>
    <source>
        <strain evidence="1 2">Ric-A</strain>
    </source>
</reference>
<gene>
    <name evidence="1" type="ORF">GWK48_01205</name>
</gene>
<dbReference type="RefSeq" id="WP_174628856.1">
    <property type="nucleotide sequence ID" value="NZ_CP049074.1"/>
</dbReference>
<dbReference type="KEGG" id="mten:GWK48_01205"/>
<dbReference type="EMBL" id="CP049074">
    <property type="protein sequence ID" value="QKQ99196.1"/>
    <property type="molecule type" value="Genomic_DNA"/>
</dbReference>
<dbReference type="Proteomes" id="UP000509301">
    <property type="component" value="Chromosome"/>
</dbReference>
<dbReference type="GeneID" id="55640521"/>